<evidence type="ECO:0000313" key="3">
    <source>
        <dbReference type="EMBL" id="QCN89976.1"/>
    </source>
</evidence>
<dbReference type="SUPFAM" id="SSF103196">
    <property type="entry name" value="Roadblock/LC7 domain"/>
    <property type="match status" value="1"/>
</dbReference>
<dbReference type="InterPro" id="IPR004942">
    <property type="entry name" value="Roadblock/LAMTOR2_dom"/>
</dbReference>
<evidence type="ECO:0000313" key="2">
    <source>
        <dbReference type="EMBL" id="AZS83170.1"/>
    </source>
</evidence>
<gene>
    <name evidence="3" type="ORF">DDJ31_37535</name>
    <name evidence="2" type="ORF">ELQ87_01830</name>
</gene>
<dbReference type="Gene3D" id="3.30.450.30">
    <property type="entry name" value="Dynein light chain 2a, cytoplasmic"/>
    <property type="match status" value="1"/>
</dbReference>
<proteinExistence type="predicted"/>
<protein>
    <submittedName>
        <fullName evidence="2">Dynein regulation protein LC7</fullName>
    </submittedName>
</protein>
<keyword evidence="5" id="KW-1185">Reference proteome</keyword>
<evidence type="ECO:0000259" key="1">
    <source>
        <dbReference type="SMART" id="SM00960"/>
    </source>
</evidence>
<reference evidence="3 5" key="1">
    <citation type="submission" date="2018-04" db="EMBL/GenBank/DDBJ databases">
        <title>Complete genome sequences of Streptomyces griseoviridis K61 and characterization of antagonistic properties of biological control agents.</title>
        <authorList>
            <person name="Mariita R.M."/>
            <person name="Sello J.K."/>
        </authorList>
    </citation>
    <scope>NUCLEOTIDE SEQUENCE [LARGE SCALE GENOMIC DNA]</scope>
    <source>
        <strain evidence="3 5">K61</strain>
    </source>
</reference>
<evidence type="ECO:0000313" key="5">
    <source>
        <dbReference type="Proteomes" id="UP000501753"/>
    </source>
</evidence>
<dbReference type="OrthoDB" id="4222880at2"/>
<dbReference type="Proteomes" id="UP000271291">
    <property type="component" value="Chromosome"/>
</dbReference>
<dbReference type="AlphaFoldDB" id="A0A3S9Z608"/>
<dbReference type="InterPro" id="IPR053141">
    <property type="entry name" value="Mycobact_SerProt_Inhib_Rv3364c"/>
</dbReference>
<feature type="domain" description="Roadblock/LAMTOR2" evidence="1">
    <location>
        <begin position="6"/>
        <end position="94"/>
    </location>
</feature>
<dbReference type="PANTHER" id="PTHR36222">
    <property type="entry name" value="SERINE PROTEASE INHIBITOR RV3364C"/>
    <property type="match status" value="1"/>
</dbReference>
<sequence length="124" mass="12885">MSDPVNDLLVSLRDKVMGVNESVLATSDGLVVTSDVSKTHAESMAAVAAATLSLGNRLADQGSTGTLREISAQCSTGHVIVTAVGNRALLAVVADDGLDQAAFRREIPATVTELRRHLDKDVAS</sequence>
<dbReference type="EMBL" id="CP034687">
    <property type="protein sequence ID" value="AZS83170.1"/>
    <property type="molecule type" value="Genomic_DNA"/>
</dbReference>
<dbReference type="PANTHER" id="PTHR36222:SF1">
    <property type="entry name" value="SERINE PROTEASE INHIBITOR RV3364C"/>
    <property type="match status" value="1"/>
</dbReference>
<accession>A0A3S9Z608</accession>
<dbReference type="Pfam" id="PF03259">
    <property type="entry name" value="Robl_LC7"/>
    <property type="match status" value="1"/>
</dbReference>
<organism evidence="2 4">
    <name type="scientific">Streptomyces griseoviridis</name>
    <dbReference type="NCBI Taxonomy" id="45398"/>
    <lineage>
        <taxon>Bacteria</taxon>
        <taxon>Bacillati</taxon>
        <taxon>Actinomycetota</taxon>
        <taxon>Actinomycetes</taxon>
        <taxon>Kitasatosporales</taxon>
        <taxon>Streptomycetaceae</taxon>
        <taxon>Streptomyces</taxon>
    </lineage>
</organism>
<reference evidence="2 4" key="2">
    <citation type="submission" date="2018-12" db="EMBL/GenBank/DDBJ databases">
        <title>Streptomyces griseoviridis F1-27 complete genome.</title>
        <authorList>
            <person name="Mariita R.M."/>
            <person name="Sello J.K."/>
        </authorList>
    </citation>
    <scope>NUCLEOTIDE SEQUENCE [LARGE SCALE GENOMIC DNA]</scope>
    <source>
        <strain evidence="2 4">F1-27</strain>
    </source>
</reference>
<dbReference type="KEGG" id="sgd:ELQ87_01830"/>
<dbReference type="SMART" id="SM00960">
    <property type="entry name" value="Robl_LC7"/>
    <property type="match status" value="1"/>
</dbReference>
<dbReference type="EMBL" id="CP029078">
    <property type="protein sequence ID" value="QCN89976.1"/>
    <property type="molecule type" value="Genomic_DNA"/>
</dbReference>
<dbReference type="Proteomes" id="UP000501753">
    <property type="component" value="Chromosome"/>
</dbReference>
<evidence type="ECO:0000313" key="4">
    <source>
        <dbReference type="Proteomes" id="UP000271291"/>
    </source>
</evidence>
<dbReference type="RefSeq" id="WP_093830152.1">
    <property type="nucleotide sequence ID" value="NZ_CP029078.1"/>
</dbReference>
<name>A0A3S9Z608_STRGD</name>